<dbReference type="EMBL" id="CP043504">
    <property type="protein sequence ID" value="QEO10565.1"/>
    <property type="molecule type" value="Genomic_DNA"/>
</dbReference>
<dbReference type="RefSeq" id="WP_149325982.1">
    <property type="nucleotide sequence ID" value="NZ_CP043504.1"/>
</dbReference>
<protein>
    <submittedName>
        <fullName evidence="1">Uncharacterized protein</fullName>
    </submittedName>
</protein>
<evidence type="ECO:0000313" key="1">
    <source>
        <dbReference type="EMBL" id="QEO10565.1"/>
    </source>
</evidence>
<dbReference type="AlphaFoldDB" id="A0A5C1YBB8"/>
<proteinExistence type="predicted"/>
<gene>
    <name evidence="1" type="ORF">FLP23_11470</name>
</gene>
<organism evidence="1 2">
    <name type="scientific">Protaetiibacter larvae</name>
    <dbReference type="NCBI Taxonomy" id="2592654"/>
    <lineage>
        <taxon>Bacteria</taxon>
        <taxon>Bacillati</taxon>
        <taxon>Actinomycetota</taxon>
        <taxon>Actinomycetes</taxon>
        <taxon>Micrococcales</taxon>
        <taxon>Microbacteriaceae</taxon>
        <taxon>Protaetiibacter</taxon>
    </lineage>
</organism>
<reference evidence="1 2" key="1">
    <citation type="submission" date="2019-09" db="EMBL/GenBank/DDBJ databases">
        <title>Genome sequencing of strain KACC 19322.</title>
        <authorList>
            <person name="Heo J."/>
            <person name="Kim S.-J."/>
            <person name="Kim J.-S."/>
            <person name="Hong S.-B."/>
            <person name="Kwon S.-W."/>
        </authorList>
    </citation>
    <scope>NUCLEOTIDE SEQUENCE [LARGE SCALE GENOMIC DNA]</scope>
    <source>
        <strain evidence="1 2">KACC 19322</strain>
    </source>
</reference>
<keyword evidence="2" id="KW-1185">Reference proteome</keyword>
<accession>A0A5C1YBB8</accession>
<dbReference type="Proteomes" id="UP000322159">
    <property type="component" value="Chromosome"/>
</dbReference>
<evidence type="ECO:0000313" key="2">
    <source>
        <dbReference type="Proteomes" id="UP000322159"/>
    </source>
</evidence>
<name>A0A5C1YBB8_9MICO</name>
<sequence length="87" mass="9081">MAAKNTDNLTAALDALTAEAGAAVEKADLPEYLKRLDAVIDAARAVKATHAKAVRVAQSQASRARKKERVEKALALLAEQEAAAAKA</sequence>
<dbReference type="KEGG" id="lyk:FLP23_11470"/>